<feature type="region of interest" description="Disordered" evidence="3">
    <location>
        <begin position="1"/>
        <end position="21"/>
    </location>
</feature>
<dbReference type="Pfam" id="PF00797">
    <property type="entry name" value="Acetyltransf_2"/>
    <property type="match status" value="1"/>
</dbReference>
<dbReference type="InterPro" id="IPR001447">
    <property type="entry name" value="Arylamine_N-AcTrfase"/>
</dbReference>
<dbReference type="Proteomes" id="UP000578091">
    <property type="component" value="Unassembled WGS sequence"/>
</dbReference>
<sequence length="303" mass="33831">MAVPSSDIRETDPEHPSARWESAPLDLDGYLARIGHHGPLAPSLDTLRTLQAAHLDAIPFEGLDPYLGRPVPLDIESLQDKLVRRRRGGYCHEQNILFATVLDRLGFRVTGRSARMLMGADEREITEIGHTLLSVVIDGTDWHVDVGIGSAGPRGPIPLVEGGEFATGSWNYRIERSRLGHWLLRLRRAGGWFNLVHYTEERYYRADYADQNYVVATSPASPFVQRLIVQRNGADMRIALTDLVVTTHLPNGDKRTREIAPGQLPETLRSVFGLDLPGELERELVERAGRPRSSDWSDAAYGV</sequence>
<evidence type="ECO:0000313" key="4">
    <source>
        <dbReference type="EMBL" id="NZA27159.1"/>
    </source>
</evidence>
<dbReference type="SUPFAM" id="SSF54001">
    <property type="entry name" value="Cysteine proteinases"/>
    <property type="match status" value="1"/>
</dbReference>
<dbReference type="PANTHER" id="PTHR11786:SF0">
    <property type="entry name" value="ARYLAMINE N-ACETYLTRANSFERASE 4-RELATED"/>
    <property type="match status" value="1"/>
</dbReference>
<organism evidence="4 5">
    <name type="scientific">Luteimonas salinisoli</name>
    <dbReference type="NCBI Taxonomy" id="2752307"/>
    <lineage>
        <taxon>Bacteria</taxon>
        <taxon>Pseudomonadati</taxon>
        <taxon>Pseudomonadota</taxon>
        <taxon>Gammaproteobacteria</taxon>
        <taxon>Lysobacterales</taxon>
        <taxon>Lysobacteraceae</taxon>
        <taxon>Luteimonas</taxon>
    </lineage>
</organism>
<dbReference type="InterPro" id="IPR038765">
    <property type="entry name" value="Papain-like_cys_pep_sf"/>
</dbReference>
<comment type="caution">
    <text evidence="4">The sequence shown here is derived from an EMBL/GenBank/DDBJ whole genome shotgun (WGS) entry which is preliminary data.</text>
</comment>
<feature type="compositionally biased region" description="Basic and acidic residues" evidence="3">
    <location>
        <begin position="7"/>
        <end position="18"/>
    </location>
</feature>
<dbReference type="AlphaFoldDB" id="A0A853JEX8"/>
<comment type="similarity">
    <text evidence="1 2">Belongs to the arylamine N-acetyltransferase family.</text>
</comment>
<reference evidence="4 5" key="1">
    <citation type="submission" date="2020-07" db="EMBL/GenBank/DDBJ databases">
        <title>Luteimonas sp. SJ-92.</title>
        <authorList>
            <person name="Huang X.-X."/>
            <person name="Xu L."/>
            <person name="Sun J.-Q."/>
        </authorList>
    </citation>
    <scope>NUCLEOTIDE SEQUENCE [LARGE SCALE GENOMIC DNA]</scope>
    <source>
        <strain evidence="4 5">SJ-92</strain>
    </source>
</reference>
<dbReference type="Gene3D" id="3.30.2140.10">
    <property type="entry name" value="Arylamine N-acetyltransferase"/>
    <property type="match status" value="1"/>
</dbReference>
<evidence type="ECO:0000256" key="2">
    <source>
        <dbReference type="RuleBase" id="RU003452"/>
    </source>
</evidence>
<name>A0A853JEX8_9GAMM</name>
<keyword evidence="5" id="KW-1185">Reference proteome</keyword>
<dbReference type="PRINTS" id="PR01543">
    <property type="entry name" value="ANATRNSFRASE"/>
</dbReference>
<evidence type="ECO:0000256" key="3">
    <source>
        <dbReference type="SAM" id="MobiDB-lite"/>
    </source>
</evidence>
<dbReference type="RefSeq" id="WP_180678934.1">
    <property type="nucleotide sequence ID" value="NZ_JACCKA010000072.1"/>
</dbReference>
<keyword evidence="4" id="KW-0808">Transferase</keyword>
<dbReference type="PANTHER" id="PTHR11786">
    <property type="entry name" value="N-HYDROXYARYLAMINE O-ACETYLTRANSFERASE"/>
    <property type="match status" value="1"/>
</dbReference>
<dbReference type="EMBL" id="JACCKA010000072">
    <property type="protein sequence ID" value="NZA27159.1"/>
    <property type="molecule type" value="Genomic_DNA"/>
</dbReference>
<dbReference type="GO" id="GO:0016407">
    <property type="term" value="F:acetyltransferase activity"/>
    <property type="evidence" value="ECO:0007669"/>
    <property type="project" value="InterPro"/>
</dbReference>
<accession>A0A853JEX8</accession>
<evidence type="ECO:0000256" key="1">
    <source>
        <dbReference type="ARBA" id="ARBA00006547"/>
    </source>
</evidence>
<proteinExistence type="inferred from homology"/>
<evidence type="ECO:0000313" key="5">
    <source>
        <dbReference type="Proteomes" id="UP000578091"/>
    </source>
</evidence>
<protein>
    <submittedName>
        <fullName evidence="4">Arylamine N-acetyltransferase</fullName>
    </submittedName>
</protein>
<gene>
    <name evidence="4" type="ORF">H0E84_12285</name>
</gene>
<dbReference type="Gene3D" id="2.40.128.150">
    <property type="entry name" value="Cysteine proteinases"/>
    <property type="match status" value="1"/>
</dbReference>